<feature type="region of interest" description="Disordered" evidence="3">
    <location>
        <begin position="613"/>
        <end position="641"/>
    </location>
</feature>
<feature type="compositionally biased region" description="Basic and acidic residues" evidence="3">
    <location>
        <begin position="614"/>
        <end position="623"/>
    </location>
</feature>
<evidence type="ECO:0000256" key="2">
    <source>
        <dbReference type="SAM" id="Coils"/>
    </source>
</evidence>
<proteinExistence type="predicted"/>
<evidence type="ECO:0000256" key="3">
    <source>
        <dbReference type="SAM" id="MobiDB-lite"/>
    </source>
</evidence>
<dbReference type="InterPro" id="IPR011010">
    <property type="entry name" value="DNA_brk_join_enz"/>
</dbReference>
<evidence type="ECO:0000313" key="5">
    <source>
        <dbReference type="Proteomes" id="UP001216828"/>
    </source>
</evidence>
<accession>A0ABY7Y4I6</accession>
<feature type="coiled-coil region" evidence="2">
    <location>
        <begin position="450"/>
        <end position="497"/>
    </location>
</feature>
<keyword evidence="5" id="KW-1185">Reference proteome</keyword>
<dbReference type="Gene3D" id="1.10.443.10">
    <property type="entry name" value="Intergrase catalytic core"/>
    <property type="match status" value="1"/>
</dbReference>
<keyword evidence="1" id="KW-0233">DNA recombination</keyword>
<sequence length="641" mass="72367">MLRRTDGGSTMDTVVAAQAETPRRRGTKFKLTYRQICELSVAKGPVEGKHGRVVIAPRLPEDAGKPYRVLDGNQGAPTGFGFYVGTTRTTYEVVVRGPAGVRRFSLGSVTDIGPEQAYELARRKLAVVRETGEHPSKEEARAEQLVELKGLTLADCFAAYVEDLQKRVRNKKAKPASIRAIQDSLARFARPEVGLADKPILQLLDKDIHRAFDSLRRSSMVRSNRIPTPMRQALADQPDWAELSTQQLEALGVTGKYIQRVKAAGLASTEHAFTDAKRAVDLVLKRERKAAAQQQREPVLRYNPFQVIHDDDMLRDSQALRRHYERAEVRNPLGDETLPTVLKVILARRDEQGGLNATGADYLLLTLLWGTRRGEAAPLRWFDRCSPGELRQSEVSWVWLAGPDEVNPYTRRAGSQVYLFDTKNGEERYLPVAYFGEKILQRRYDERADETKLKQDLADAEEVLGAARARRARRDLLDRLEKEAEKARRALAKTMFVFPARSDRSTTGHYSDSKSIVANVRRDAGLLDLRAEVDIGLTLHDLRRTLGRYAALLFGESRIVSQLLHHRTLGRGEDRMAAVSERYTEQEWSKLREAMGRVEEHMVATSPRVWNRLKGTDKPRLDESGDAPVSIFSARNRRDAQ</sequence>
<gene>
    <name evidence="4" type="ORF">K5L94_06165</name>
</gene>
<dbReference type="InterPro" id="IPR013762">
    <property type="entry name" value="Integrase-like_cat_sf"/>
</dbReference>
<name>A0ABY7Y4I6_9GAMM</name>
<dbReference type="EMBL" id="CP082270">
    <property type="protein sequence ID" value="WDM64870.1"/>
    <property type="molecule type" value="Genomic_DNA"/>
</dbReference>
<evidence type="ECO:0000256" key="1">
    <source>
        <dbReference type="ARBA" id="ARBA00023172"/>
    </source>
</evidence>
<keyword evidence="2" id="KW-0175">Coiled coil</keyword>
<reference evidence="4 5" key="1">
    <citation type="submission" date="2021-08" db="EMBL/GenBank/DDBJ databases">
        <title>Stenotrophomonas forensis sp. nov., isolated from contaminated viral transport media.</title>
        <authorList>
            <person name="Nguyen S.V."/>
            <person name="Edwards D."/>
            <person name="Scott S."/>
            <person name="Doss J."/>
            <person name="Merid S."/>
            <person name="Zelaya E."/>
            <person name="Maza C."/>
            <person name="Mann M."/>
            <person name="Hamilton B."/>
            <person name="Blackwell R."/>
            <person name="Tran A."/>
            <person name="Hauser J."/>
        </authorList>
    </citation>
    <scope>NUCLEOTIDE SEQUENCE [LARGE SCALE GENOMIC DNA]</scope>
    <source>
        <strain evidence="4 5">DFS-20110405</strain>
    </source>
</reference>
<protein>
    <submittedName>
        <fullName evidence="4">Integrase</fullName>
    </submittedName>
</protein>
<dbReference type="Proteomes" id="UP001216828">
    <property type="component" value="Chromosome"/>
</dbReference>
<dbReference type="SUPFAM" id="SSF56349">
    <property type="entry name" value="DNA breaking-rejoining enzymes"/>
    <property type="match status" value="1"/>
</dbReference>
<organism evidence="4 5">
    <name type="scientific">Stenotrophomonas forensis</name>
    <dbReference type="NCBI Taxonomy" id="2871169"/>
    <lineage>
        <taxon>Bacteria</taxon>
        <taxon>Pseudomonadati</taxon>
        <taxon>Pseudomonadota</taxon>
        <taxon>Gammaproteobacteria</taxon>
        <taxon>Lysobacterales</taxon>
        <taxon>Lysobacteraceae</taxon>
        <taxon>Stenotrophomonas</taxon>
        <taxon>Stenotrophomonas maltophilia group</taxon>
    </lineage>
</organism>
<evidence type="ECO:0000313" key="4">
    <source>
        <dbReference type="EMBL" id="WDM64870.1"/>
    </source>
</evidence>